<dbReference type="RefSeq" id="YP_009665381.1">
    <property type="nucleotide sequence ID" value="NC_043235.1"/>
</dbReference>
<sequence length="248" mass="27565">MPIQTAKKFSPSSIFFGQVERNKLGGKYVPLTDATNAKTRFTLQTPTMSLPFGISAYREKPEAEPASYSADLSFRGYESDENILTLFNKITELDNHLIDAAYTNSVAWFGKQKSRELLEDTYRPLTKKDPSGKYAPVMKVKIPILNGKPNVQVFDVDKTPITIDDVPKGSSVKVIMEVASVWFVGGTQWGITFRALQILVVSKPARLNEFAFTDDDDEAPKALLEVSDDDVSVGQNFDDDASIAHKFL</sequence>
<dbReference type="InterPro" id="IPR043804">
    <property type="entry name" value="DUF5871"/>
</dbReference>
<organism evidence="1">
    <name type="scientific">Paramecium bursaria Chlorella virus NYs1</name>
    <dbReference type="NCBI Taxonomy" id="83442"/>
    <lineage>
        <taxon>Viruses</taxon>
        <taxon>Varidnaviria</taxon>
        <taxon>Bamfordvirae</taxon>
        <taxon>Nucleocytoviricota</taxon>
        <taxon>Megaviricetes</taxon>
        <taxon>Algavirales</taxon>
        <taxon>Phycodnaviridae</taxon>
        <taxon>Chlorovirus</taxon>
        <taxon>Chlorovirus newyorkense</taxon>
    </lineage>
</organism>
<dbReference type="EMBL" id="JX997183">
    <property type="protein sequence ID" value="AGE58736.1"/>
    <property type="molecule type" value="Genomic_DNA"/>
</dbReference>
<accession>M1I8Y2</accession>
<protein>
    <submittedName>
        <fullName evidence="1">Uncharacterized protein</fullName>
    </submittedName>
</protein>
<proteinExistence type="predicted"/>
<name>M1I8Y2_9PHYC</name>
<gene>
    <name evidence="1" type="primary">NYs-1_445L</name>
    <name evidence="1" type="ORF">PBCVNYs1_445L</name>
</gene>
<evidence type="ECO:0000313" key="1">
    <source>
        <dbReference type="EMBL" id="AGE58736.1"/>
    </source>
</evidence>
<dbReference type="GeneID" id="40525600"/>
<dbReference type="KEGG" id="vg:40525600"/>
<reference evidence="1" key="1">
    <citation type="submission" date="2012-10" db="EMBL/GenBank/DDBJ databases">
        <title>Towards defining the chloroviruses: a genomic journey through a genus of large DNA viruses.</title>
        <authorList>
            <person name="Jeanniard A."/>
            <person name="Dunigan D.D."/>
            <person name="Gurnon J.R."/>
            <person name="Agarkova I."/>
            <person name="Kang M."/>
            <person name="Vitek J."/>
            <person name="Duncan G."/>
            <person name="McClung O.W."/>
            <person name="Larsen M."/>
            <person name="Claverie J.-M."/>
            <person name="Van Etten J.L."/>
            <person name="Blanc G."/>
        </authorList>
    </citation>
    <scope>NUCLEOTIDE SEQUENCE</scope>
</reference>
<dbReference type="Pfam" id="PF19196">
    <property type="entry name" value="DUF5871"/>
    <property type="match status" value="1"/>
</dbReference>